<evidence type="ECO:0000313" key="4">
    <source>
        <dbReference type="Proteomes" id="UP001138500"/>
    </source>
</evidence>
<proteinExistence type="predicted"/>
<accession>A0A9W7SKT6</accession>
<evidence type="ECO:0000256" key="1">
    <source>
        <dbReference type="SAM" id="Phobius"/>
    </source>
</evidence>
<keyword evidence="4" id="KW-1185">Reference proteome</keyword>
<protein>
    <recommendedName>
        <fullName evidence="2">Rhodopsin domain-containing protein</fullName>
    </recommendedName>
</protein>
<feature type="transmembrane region" description="Helical" evidence="1">
    <location>
        <begin position="164"/>
        <end position="190"/>
    </location>
</feature>
<keyword evidence="1" id="KW-1133">Transmembrane helix</keyword>
<dbReference type="PANTHER" id="PTHR39614">
    <property type="entry name" value="INTEGRAL MEMBRANE PROTEIN"/>
    <property type="match status" value="1"/>
</dbReference>
<feature type="transmembrane region" description="Helical" evidence="1">
    <location>
        <begin position="202"/>
        <end position="222"/>
    </location>
</feature>
<evidence type="ECO:0000313" key="3">
    <source>
        <dbReference type="EMBL" id="KAH9820903.1"/>
    </source>
</evidence>
<dbReference type="InterPro" id="IPR049326">
    <property type="entry name" value="Rhodopsin_dom_fungi"/>
</dbReference>
<evidence type="ECO:0000259" key="2">
    <source>
        <dbReference type="Pfam" id="PF20684"/>
    </source>
</evidence>
<gene>
    <name evidence="3" type="ORF">Tdes44962_MAKER05094</name>
</gene>
<comment type="caution">
    <text evidence="3">The sequence shown here is derived from an EMBL/GenBank/DDBJ whole genome shotgun (WGS) entry which is preliminary data.</text>
</comment>
<feature type="transmembrane region" description="Helical" evidence="1">
    <location>
        <begin position="46"/>
        <end position="69"/>
    </location>
</feature>
<feature type="transmembrane region" description="Helical" evidence="1">
    <location>
        <begin position="89"/>
        <end position="110"/>
    </location>
</feature>
<sequence>MPAFDLSLECASIVIVTTTAVTWSLLTLAMRYFIRLKINGPVGCDDYACSAATVFAVAHSIVTLCEIALGFGSRKTDRPSLFSEQVGPYVTNMLYTIAITFSSLSISWLIARIVSKVRHKTVLAYLIIGATACWGLAGVLTWAVQCRLPRPWDIDRPRHCISFVGAWIGLSVGHATLELANVVLAIAVVWKLQMTVKEKSMIVVAFATRLLILPPTFMRLSALR</sequence>
<dbReference type="AlphaFoldDB" id="A0A9W7SKT6"/>
<feature type="transmembrane region" description="Helical" evidence="1">
    <location>
        <begin position="12"/>
        <end position="34"/>
    </location>
</feature>
<dbReference type="Pfam" id="PF20684">
    <property type="entry name" value="Fung_rhodopsin"/>
    <property type="match status" value="1"/>
</dbReference>
<organism evidence="3 4">
    <name type="scientific">Teratosphaeria destructans</name>
    <dbReference type="NCBI Taxonomy" id="418781"/>
    <lineage>
        <taxon>Eukaryota</taxon>
        <taxon>Fungi</taxon>
        <taxon>Dikarya</taxon>
        <taxon>Ascomycota</taxon>
        <taxon>Pezizomycotina</taxon>
        <taxon>Dothideomycetes</taxon>
        <taxon>Dothideomycetidae</taxon>
        <taxon>Mycosphaerellales</taxon>
        <taxon>Teratosphaeriaceae</taxon>
        <taxon>Teratosphaeria</taxon>
    </lineage>
</organism>
<dbReference type="Proteomes" id="UP001138500">
    <property type="component" value="Unassembled WGS sequence"/>
</dbReference>
<keyword evidence="1" id="KW-0812">Transmembrane</keyword>
<feature type="transmembrane region" description="Helical" evidence="1">
    <location>
        <begin position="122"/>
        <end position="144"/>
    </location>
</feature>
<feature type="domain" description="Rhodopsin" evidence="2">
    <location>
        <begin position="30"/>
        <end position="223"/>
    </location>
</feature>
<reference evidence="3 4" key="2">
    <citation type="journal article" date="2021" name="Curr. Genet.">
        <title>Genetic response to nitrogen starvation in the aggressive Eucalyptus foliar pathogen Teratosphaeria destructans.</title>
        <authorList>
            <person name="Havenga M."/>
            <person name="Wingfield B.D."/>
            <person name="Wingfield M.J."/>
            <person name="Dreyer L.L."/>
            <person name="Roets F."/>
            <person name="Aylward J."/>
        </authorList>
    </citation>
    <scope>NUCLEOTIDE SEQUENCE [LARGE SCALE GENOMIC DNA]</scope>
    <source>
        <strain evidence="3">CMW44962</strain>
    </source>
</reference>
<dbReference type="EMBL" id="RIBY02002289">
    <property type="protein sequence ID" value="KAH9820903.1"/>
    <property type="molecule type" value="Genomic_DNA"/>
</dbReference>
<reference evidence="3 4" key="1">
    <citation type="journal article" date="2018" name="IMA Fungus">
        <title>IMA Genome-F 10: Nine draft genome sequences of Claviceps purpurea s.lat., including C. arundinis, C. humidiphila, and C. cf. spartinae, pseudomolecules for the pitch canker pathogen Fusarium circinatum, draft genome of Davidsoniella eucalypti, Grosmannia galeiformis, Quambalaria eucalypti, and Teratosphaeria destructans.</title>
        <authorList>
            <person name="Wingfield B.D."/>
            <person name="Liu M."/>
            <person name="Nguyen H.D."/>
            <person name="Lane F.A."/>
            <person name="Morgan S.W."/>
            <person name="De Vos L."/>
            <person name="Wilken P.M."/>
            <person name="Duong T.A."/>
            <person name="Aylward J."/>
            <person name="Coetzee M.P."/>
            <person name="Dadej K."/>
            <person name="De Beer Z.W."/>
            <person name="Findlay W."/>
            <person name="Havenga M."/>
            <person name="Kolarik M."/>
            <person name="Menzies J.G."/>
            <person name="Naidoo K."/>
            <person name="Pochopski O."/>
            <person name="Shoukouhi P."/>
            <person name="Santana Q.C."/>
            <person name="Seifert K.A."/>
            <person name="Soal N."/>
            <person name="Steenkamp E.T."/>
            <person name="Tatham C.T."/>
            <person name="van der Nest M.A."/>
            <person name="Wingfield M.J."/>
        </authorList>
    </citation>
    <scope>NUCLEOTIDE SEQUENCE [LARGE SCALE GENOMIC DNA]</scope>
    <source>
        <strain evidence="3">CMW44962</strain>
    </source>
</reference>
<dbReference type="PANTHER" id="PTHR39614:SF2">
    <property type="entry name" value="INTEGRAL MEMBRANE PROTEIN"/>
    <property type="match status" value="1"/>
</dbReference>
<keyword evidence="1" id="KW-0472">Membrane</keyword>
<name>A0A9W7SKT6_9PEZI</name>
<dbReference type="OrthoDB" id="3897607at2759"/>